<dbReference type="InterPro" id="IPR002048">
    <property type="entry name" value="EF_hand_dom"/>
</dbReference>
<reference evidence="2" key="2">
    <citation type="journal article" date="2021" name="Mar. Drugs">
        <title>Genome Reduction and Secondary Metabolism of the Marine Sponge-Associated Cyanobacterium Leptothoe.</title>
        <authorList>
            <person name="Konstantinou D."/>
            <person name="Popin R.V."/>
            <person name="Fewer D.P."/>
            <person name="Sivonen K."/>
            <person name="Gkelis S."/>
        </authorList>
    </citation>
    <scope>NUCLEOTIDE SEQUENCE</scope>
    <source>
        <strain evidence="2">TAU-MAC 1115</strain>
    </source>
</reference>
<dbReference type="Pfam" id="PF13202">
    <property type="entry name" value="EF-hand_5"/>
    <property type="match status" value="2"/>
</dbReference>
<dbReference type="PROSITE" id="PS50222">
    <property type="entry name" value="EF_HAND_2"/>
    <property type="match status" value="2"/>
</dbReference>
<comment type="caution">
    <text evidence="2">The sequence shown here is derived from an EMBL/GenBank/DDBJ whole genome shotgun (WGS) entry which is preliminary data.</text>
</comment>
<reference evidence="2" key="1">
    <citation type="submission" date="2020-11" db="EMBL/GenBank/DDBJ databases">
        <authorList>
            <person name="Konstantinou D."/>
            <person name="Gkelis S."/>
            <person name="Popin R."/>
            <person name="Fewer D."/>
            <person name="Sivonen K."/>
        </authorList>
    </citation>
    <scope>NUCLEOTIDE SEQUENCE</scope>
    <source>
        <strain evidence="2">TAU-MAC 1115</strain>
    </source>
</reference>
<dbReference type="PROSITE" id="PS00018">
    <property type="entry name" value="EF_HAND_1"/>
    <property type="match status" value="3"/>
</dbReference>
<feature type="domain" description="EF-hand" evidence="1">
    <location>
        <begin position="98"/>
        <end position="133"/>
    </location>
</feature>
<evidence type="ECO:0000313" key="2">
    <source>
        <dbReference type="EMBL" id="MBT9315302.1"/>
    </source>
</evidence>
<proteinExistence type="predicted"/>
<sequence length="181" mass="20806">MLTELQTRKLLKLFCMYDGDHNEYLVKKDFEKIAVKIAEVKNIGSRSPKVLALKERFLQVWKSLASEADASGDKKICLNEWLAYYDDVLSDKDKYLKEVQSLMKLIFEVFDENGDGQISQEEWAELFLVYNVHPAYAPTAFEQLDMNGDGFLSRDEILVLIDDFFCGDDVNSVANSMFGPY</sequence>
<gene>
    <name evidence="2" type="ORF">IXB50_07680</name>
</gene>
<dbReference type="InterPro" id="IPR018247">
    <property type="entry name" value="EF_Hand_1_Ca_BS"/>
</dbReference>
<feature type="domain" description="EF-hand" evidence="1">
    <location>
        <begin position="140"/>
        <end position="167"/>
    </location>
</feature>
<dbReference type="InterPro" id="IPR011992">
    <property type="entry name" value="EF-hand-dom_pair"/>
</dbReference>
<evidence type="ECO:0000313" key="3">
    <source>
        <dbReference type="Proteomes" id="UP000717364"/>
    </source>
</evidence>
<name>A0A947DE39_9CYAN</name>
<dbReference type="Proteomes" id="UP000717364">
    <property type="component" value="Unassembled WGS sequence"/>
</dbReference>
<dbReference type="GO" id="GO:0005509">
    <property type="term" value="F:calcium ion binding"/>
    <property type="evidence" value="ECO:0007669"/>
    <property type="project" value="InterPro"/>
</dbReference>
<protein>
    <submittedName>
        <fullName evidence="2">Calcium-binding protein</fullName>
    </submittedName>
</protein>
<dbReference type="SUPFAM" id="SSF47473">
    <property type="entry name" value="EF-hand"/>
    <property type="match status" value="1"/>
</dbReference>
<dbReference type="Gene3D" id="1.10.238.10">
    <property type="entry name" value="EF-hand"/>
    <property type="match status" value="1"/>
</dbReference>
<dbReference type="AlphaFoldDB" id="A0A947DE39"/>
<dbReference type="SMART" id="SM00054">
    <property type="entry name" value="EFh"/>
    <property type="match status" value="4"/>
</dbReference>
<keyword evidence="3" id="KW-1185">Reference proteome</keyword>
<evidence type="ECO:0000259" key="1">
    <source>
        <dbReference type="PROSITE" id="PS50222"/>
    </source>
</evidence>
<accession>A0A947DE39</accession>
<dbReference type="EMBL" id="JADOES010000011">
    <property type="protein sequence ID" value="MBT9315302.1"/>
    <property type="molecule type" value="Genomic_DNA"/>
</dbReference>
<dbReference type="RefSeq" id="WP_215608380.1">
    <property type="nucleotide sequence ID" value="NZ_JADOES010000011.1"/>
</dbReference>
<organism evidence="2 3">
    <name type="scientific">Leptothoe spongobia TAU-MAC 1115</name>
    <dbReference type="NCBI Taxonomy" id="1967444"/>
    <lineage>
        <taxon>Bacteria</taxon>
        <taxon>Bacillati</taxon>
        <taxon>Cyanobacteriota</taxon>
        <taxon>Cyanophyceae</taxon>
        <taxon>Nodosilineales</taxon>
        <taxon>Cymatolegaceae</taxon>
        <taxon>Leptothoe</taxon>
        <taxon>Leptothoe spongobia</taxon>
    </lineage>
</organism>